<comment type="caution">
    <text evidence="1">The sequence shown here is derived from an EMBL/GenBank/DDBJ whole genome shotgun (WGS) entry which is preliminary data.</text>
</comment>
<dbReference type="AlphaFoldDB" id="A0A935K439"/>
<name>A0A935K439_9RHOO</name>
<proteinExistence type="predicted"/>
<evidence type="ECO:0008006" key="3">
    <source>
        <dbReference type="Google" id="ProtNLM"/>
    </source>
</evidence>
<dbReference type="EMBL" id="JADJMS010000037">
    <property type="protein sequence ID" value="MBK7416264.1"/>
    <property type="molecule type" value="Genomic_DNA"/>
</dbReference>
<organism evidence="1 2">
    <name type="scientific">Candidatus Dechloromonas phosphorivorans</name>
    <dbReference type="NCBI Taxonomy" id="2899244"/>
    <lineage>
        <taxon>Bacteria</taxon>
        <taxon>Pseudomonadati</taxon>
        <taxon>Pseudomonadota</taxon>
        <taxon>Betaproteobacteria</taxon>
        <taxon>Rhodocyclales</taxon>
        <taxon>Azonexaceae</taxon>
        <taxon>Dechloromonas</taxon>
    </lineage>
</organism>
<protein>
    <recommendedName>
        <fullName evidence="3">Mor transcription activator domain-containing protein</fullName>
    </recommendedName>
</protein>
<evidence type="ECO:0000313" key="2">
    <source>
        <dbReference type="Proteomes" id="UP000739411"/>
    </source>
</evidence>
<reference evidence="1 2" key="1">
    <citation type="submission" date="2020-10" db="EMBL/GenBank/DDBJ databases">
        <title>Connecting structure to function with the recovery of over 1000 high-quality activated sludge metagenome-assembled genomes encoding full-length rRNA genes using long-read sequencing.</title>
        <authorList>
            <person name="Singleton C.M."/>
            <person name="Petriglieri F."/>
            <person name="Kristensen J.M."/>
            <person name="Kirkegaard R.H."/>
            <person name="Michaelsen T.Y."/>
            <person name="Andersen M.H."/>
            <person name="Karst S.M."/>
            <person name="Dueholm M.S."/>
            <person name="Nielsen P.H."/>
            <person name="Albertsen M."/>
        </authorList>
    </citation>
    <scope>NUCLEOTIDE SEQUENCE [LARGE SCALE GENOMIC DNA]</scope>
    <source>
        <strain evidence="1">EsbW_18-Q3-R4-48_BATAC.463</strain>
    </source>
</reference>
<dbReference type="Proteomes" id="UP000739411">
    <property type="component" value="Unassembled WGS sequence"/>
</dbReference>
<evidence type="ECO:0000313" key="1">
    <source>
        <dbReference type="EMBL" id="MBK7416264.1"/>
    </source>
</evidence>
<sequence length="108" mass="12112">MINEFLDDHTVLLLIEHYGGRRLVVPAEPQGKAWKSLVSQIGEDRAASVVRWFGGEVLAIPMAANERAEDTIRNLQQAGTPVSEIAQMTFIRRYSERQIYRICAAKAA</sequence>
<accession>A0A935K439</accession>
<gene>
    <name evidence="1" type="ORF">IPJ38_15355</name>
</gene>